<evidence type="ECO:0000313" key="1">
    <source>
        <dbReference type="EMBL" id="EXG77743.1"/>
    </source>
</evidence>
<dbReference type="EMBL" id="JFBS01000001">
    <property type="protein sequence ID" value="EXG77743.1"/>
    <property type="molecule type" value="Genomic_DNA"/>
</dbReference>
<protein>
    <recommendedName>
        <fullName evidence="3">Outer membrane protein beta-barrel domain-containing protein</fullName>
    </recommendedName>
</protein>
<name>A0ABP3BC60_9BACT</name>
<sequence>MKKIFILIGFELVIASNCIAQNEMHIGLRKIEKEVVDNKKLDLKYEEWLQNKQIKDPVYMNGEDYLWNQCFNNWQFHQTDFSLKMRDSTNLVNCDPYKNIGHYISRNLILTGNYRKLLMNKNAFIFDAKLNFKVSDWFSLGIGGSYSSKKRSLLAYDYDNSNYYAYLRFKINNFWYIEPQFKRYLNVATSKWQNSFGLSSIWYLK</sequence>
<accession>A0ABP3BC60</accession>
<proteinExistence type="predicted"/>
<dbReference type="RefSeq" id="WP_036875985.1">
    <property type="nucleotide sequence ID" value="NZ_KK073873.1"/>
</dbReference>
<comment type="caution">
    <text evidence="1">The sequence shown here is derived from an EMBL/GenBank/DDBJ whole genome shotgun (WGS) entry which is preliminary data.</text>
</comment>
<organism evidence="1 2">
    <name type="scientific">Xylanibacter oryzae DSM 17970</name>
    <dbReference type="NCBI Taxonomy" id="915438"/>
    <lineage>
        <taxon>Bacteria</taxon>
        <taxon>Pseudomonadati</taxon>
        <taxon>Bacteroidota</taxon>
        <taxon>Bacteroidia</taxon>
        <taxon>Bacteroidales</taxon>
        <taxon>Prevotellaceae</taxon>
        <taxon>Xylanibacter</taxon>
    </lineage>
</organism>
<evidence type="ECO:0000313" key="2">
    <source>
        <dbReference type="Proteomes" id="UP000243438"/>
    </source>
</evidence>
<keyword evidence="2" id="KW-1185">Reference proteome</keyword>
<reference evidence="1" key="1">
    <citation type="submission" date="2013-07" db="EMBL/GenBank/DDBJ databases">
        <authorList>
            <consortium name="DOE Joint Genome Institute"/>
            <person name="Anderson I."/>
            <person name="Huntemann M."/>
            <person name="Han J."/>
            <person name="Chen A."/>
            <person name="Kyrpides N."/>
            <person name="Mavromatis K."/>
            <person name="Markowitz V."/>
            <person name="Palaniappan K."/>
            <person name="Ivanova N."/>
            <person name="Schaumberg A."/>
            <person name="Pati A."/>
            <person name="Liolios K."/>
            <person name="Nordberg H.P."/>
            <person name="Cantor M.N."/>
            <person name="Hua S.X."/>
            <person name="Woyke T."/>
        </authorList>
    </citation>
    <scope>NUCLEOTIDE SEQUENCE [LARGE SCALE GENOMIC DNA]</scope>
    <source>
        <strain evidence="1">DSM 17970</strain>
    </source>
</reference>
<dbReference type="Proteomes" id="UP000243438">
    <property type="component" value="Unassembled WGS sequence"/>
</dbReference>
<gene>
    <name evidence="1" type="ORF">XylorDRAFT_0088</name>
</gene>
<evidence type="ECO:0008006" key="3">
    <source>
        <dbReference type="Google" id="ProtNLM"/>
    </source>
</evidence>